<proteinExistence type="predicted"/>
<accession>A0ABT4TZQ7</accession>
<keyword evidence="2" id="KW-1185">Reference proteome</keyword>
<reference evidence="1 2" key="1">
    <citation type="submission" date="2023-01" db="EMBL/GenBank/DDBJ databases">
        <title>Draft genome sequence of Nocardiopsis sp. RSe5-2 isolated from halophytes.</title>
        <authorList>
            <person name="Duangmal K."/>
            <person name="Chantavorakit T."/>
        </authorList>
    </citation>
    <scope>NUCLEOTIDE SEQUENCE [LARGE SCALE GENOMIC DNA]</scope>
    <source>
        <strain evidence="1 2">RSe5-2</strain>
    </source>
</reference>
<organism evidence="1 2">
    <name type="scientific">Nocardiopsis endophytica</name>
    <dbReference type="NCBI Taxonomy" id="3018445"/>
    <lineage>
        <taxon>Bacteria</taxon>
        <taxon>Bacillati</taxon>
        <taxon>Actinomycetota</taxon>
        <taxon>Actinomycetes</taxon>
        <taxon>Streptosporangiales</taxon>
        <taxon>Nocardiopsidaceae</taxon>
        <taxon>Nocardiopsis</taxon>
    </lineage>
</organism>
<evidence type="ECO:0000313" key="1">
    <source>
        <dbReference type="EMBL" id="MDA2810180.1"/>
    </source>
</evidence>
<name>A0ABT4TZQ7_9ACTN</name>
<comment type="caution">
    <text evidence="1">The sequence shown here is derived from an EMBL/GenBank/DDBJ whole genome shotgun (WGS) entry which is preliminary data.</text>
</comment>
<dbReference type="EMBL" id="JAQFWQ010000011">
    <property type="protein sequence ID" value="MDA2810180.1"/>
    <property type="molecule type" value="Genomic_DNA"/>
</dbReference>
<sequence length="69" mass="7836">MRPRAWERENLHGWPTAAEVLAADFPDWEISRDLPDDPGEWRAVRGDIALSAPTVPELRALLEGTEEQK</sequence>
<gene>
    <name evidence="1" type="ORF">O4J56_05975</name>
</gene>
<dbReference type="Proteomes" id="UP001527866">
    <property type="component" value="Unassembled WGS sequence"/>
</dbReference>
<dbReference type="RefSeq" id="WP_270684172.1">
    <property type="nucleotide sequence ID" value="NZ_JAQFWQ010000011.1"/>
</dbReference>
<protein>
    <submittedName>
        <fullName evidence="1">Uncharacterized protein</fullName>
    </submittedName>
</protein>
<evidence type="ECO:0000313" key="2">
    <source>
        <dbReference type="Proteomes" id="UP001527866"/>
    </source>
</evidence>